<dbReference type="Pfam" id="PF07386">
    <property type="entry name" value="DUF1499"/>
    <property type="match status" value="1"/>
</dbReference>
<dbReference type="InterPro" id="IPR010865">
    <property type="entry name" value="DUF1499"/>
</dbReference>
<evidence type="ECO:0000256" key="1">
    <source>
        <dbReference type="SAM" id="Phobius"/>
    </source>
</evidence>
<organism evidence="2 3">
    <name type="scientific">Pseudoprimorskyibacter insulae</name>
    <dbReference type="NCBI Taxonomy" id="1695997"/>
    <lineage>
        <taxon>Bacteria</taxon>
        <taxon>Pseudomonadati</taxon>
        <taxon>Pseudomonadota</taxon>
        <taxon>Alphaproteobacteria</taxon>
        <taxon>Rhodobacterales</taxon>
        <taxon>Paracoccaceae</taxon>
        <taxon>Pseudoprimorskyibacter</taxon>
    </lineage>
</organism>
<reference evidence="3" key="1">
    <citation type="submission" date="2018-03" db="EMBL/GenBank/DDBJ databases">
        <authorList>
            <person name="Rodrigo-Torres L."/>
            <person name="Arahal R. D."/>
            <person name="Lucena T."/>
        </authorList>
    </citation>
    <scope>NUCLEOTIDE SEQUENCE [LARGE SCALE GENOMIC DNA]</scope>
    <source>
        <strain evidence="3">CECT 8871</strain>
    </source>
</reference>
<keyword evidence="1" id="KW-1133">Transmembrane helix</keyword>
<protein>
    <recommendedName>
        <fullName evidence="4">DUF1499 domain-containing protein</fullName>
    </recommendedName>
</protein>
<proteinExistence type="predicted"/>
<sequence length="144" mass="16429">MQFKRRQRKRWGMWIGLFIALAVLGGLAWIRLAPSDVARWHVDPMVTVDQDLAGGVRRRIPGDAATFERLHRIILETPRTEVLAGRPEDGRVTYVTRSKAFGFPDYATVQLSDDALEIWSRLRFGQSDLGVNKARVDGWLKALR</sequence>
<evidence type="ECO:0000313" key="3">
    <source>
        <dbReference type="Proteomes" id="UP000244904"/>
    </source>
</evidence>
<dbReference type="AlphaFoldDB" id="A0A2R8AVY4"/>
<keyword evidence="1" id="KW-0472">Membrane</keyword>
<accession>A0A2R8AVY4</accession>
<dbReference type="EMBL" id="OMOJ01000003">
    <property type="protein sequence ID" value="SPF80195.1"/>
    <property type="molecule type" value="Genomic_DNA"/>
</dbReference>
<name>A0A2R8AVY4_9RHOB</name>
<keyword evidence="1" id="KW-0812">Transmembrane</keyword>
<keyword evidence="3" id="KW-1185">Reference proteome</keyword>
<feature type="transmembrane region" description="Helical" evidence="1">
    <location>
        <begin position="12"/>
        <end position="30"/>
    </location>
</feature>
<dbReference type="Proteomes" id="UP000244904">
    <property type="component" value="Unassembled WGS sequence"/>
</dbReference>
<evidence type="ECO:0008006" key="4">
    <source>
        <dbReference type="Google" id="ProtNLM"/>
    </source>
</evidence>
<gene>
    <name evidence="2" type="ORF">PRI8871_02001</name>
</gene>
<evidence type="ECO:0000313" key="2">
    <source>
        <dbReference type="EMBL" id="SPF80195.1"/>
    </source>
</evidence>